<evidence type="ECO:0000256" key="1">
    <source>
        <dbReference type="SAM" id="SignalP"/>
    </source>
</evidence>
<proteinExistence type="predicted"/>
<keyword evidence="3" id="KW-1185">Reference proteome</keyword>
<organism evidence="2 3">
    <name type="scientific">Enterococcus hulanensis</name>
    <dbReference type="NCBI Taxonomy" id="2559929"/>
    <lineage>
        <taxon>Bacteria</taxon>
        <taxon>Bacillati</taxon>
        <taxon>Bacillota</taxon>
        <taxon>Bacilli</taxon>
        <taxon>Lactobacillales</taxon>
        <taxon>Enterococcaceae</taxon>
        <taxon>Enterococcus</taxon>
    </lineage>
</organism>
<protein>
    <submittedName>
        <fullName evidence="2">Uncharacterized protein</fullName>
    </submittedName>
</protein>
<dbReference type="Proteomes" id="UP001252875">
    <property type="component" value="Unassembled WGS sequence"/>
</dbReference>
<gene>
    <name evidence="2" type="ORF">P7D85_11015</name>
</gene>
<dbReference type="RefSeq" id="WP_311822266.1">
    <property type="nucleotide sequence ID" value="NZ_JARPYF010000005.1"/>
</dbReference>
<reference evidence="2 3" key="1">
    <citation type="submission" date="2023-03" db="EMBL/GenBank/DDBJ databases">
        <authorList>
            <person name="Shen W."/>
            <person name="Cai J."/>
        </authorList>
    </citation>
    <scope>NUCLEOTIDE SEQUENCE [LARGE SCALE GENOMIC DNA]</scope>
    <source>
        <strain evidence="2 3">D6-4</strain>
    </source>
</reference>
<evidence type="ECO:0000313" key="3">
    <source>
        <dbReference type="Proteomes" id="UP001252875"/>
    </source>
</evidence>
<dbReference type="EMBL" id="JARPYI010000005">
    <property type="protein sequence ID" value="MDT2600307.1"/>
    <property type="molecule type" value="Genomic_DNA"/>
</dbReference>
<sequence length="158" mass="17694">MKKIFRLLLLGLLTLVFMLPNIAIASENVKPDIVPDTEIITLKNGEFYDFTRESVVFAKETTVYKVDIYPQDPGLYSYQILSTIALVNGEYLIGDLRPTGSQNFSLGSSPGIIVSRNFPGERISAGSWIPMEFGIRIKNYEAAPATFKLVIDINHYNL</sequence>
<keyword evidence="1" id="KW-0732">Signal</keyword>
<comment type="caution">
    <text evidence="2">The sequence shown here is derived from an EMBL/GenBank/DDBJ whole genome shotgun (WGS) entry which is preliminary data.</text>
</comment>
<feature type="signal peptide" evidence="1">
    <location>
        <begin position="1"/>
        <end position="25"/>
    </location>
</feature>
<evidence type="ECO:0000313" key="2">
    <source>
        <dbReference type="EMBL" id="MDT2600307.1"/>
    </source>
</evidence>
<feature type="chain" id="PRO_5045450578" evidence="1">
    <location>
        <begin position="26"/>
        <end position="158"/>
    </location>
</feature>
<name>A0ABU3EZK4_9ENTE</name>
<accession>A0ABU3EZK4</accession>